<dbReference type="EMBL" id="CP016287">
    <property type="protein sequence ID" value="ANP89461.1"/>
    <property type="molecule type" value="Genomic_DNA"/>
</dbReference>
<keyword evidence="3" id="KW-0862">Zinc</keyword>
<dbReference type="Pfam" id="PF08450">
    <property type="entry name" value="SGL"/>
    <property type="match status" value="1"/>
</dbReference>
<feature type="binding site" evidence="3">
    <location>
        <position position="204"/>
    </location>
    <ligand>
        <name>a divalent metal cation</name>
        <dbReference type="ChEBI" id="CHEBI:60240"/>
    </ligand>
</feature>
<name>A0A1B1CI92_RHILE</name>
<sequence>MTAPRIIRPDIRPVFQQPLTVGESPVWDEETGTLWFVDILAPALVRLSASGKIDRFDMPAAIGALGLCRDHRIVVALQTGVHLFDPVSGDFELVSDPVGRHINCRLNDGKVGPDGHFWIGSFSEAKPQTNEAALYRVGADGRTRTVATKLTSSNGLAWSPDGRRMYHSDSRQCFLQAFDFDPDTGDLGDGRRLRSFTEDEGRPDGATTDRDGFYWSAGVSAGRLNRISPEGEIVEIYILPVPAPTMPCFGGPDLRTLFVTSLSTDRSGRSEAGTVIAFDVDAEGLPAFRFGDHPVGMTANR</sequence>
<evidence type="ECO:0000256" key="1">
    <source>
        <dbReference type="ARBA" id="ARBA00008853"/>
    </source>
</evidence>
<reference evidence="5 6" key="1">
    <citation type="submission" date="2016-06" db="EMBL/GenBank/DDBJ databases">
        <title>Microsymbionts genomes from the relict species Vavilovia formosa.</title>
        <authorList>
            <person name="Chirak E."/>
            <person name="Kimeklis A."/>
            <person name="Andronov E."/>
        </authorList>
    </citation>
    <scope>NUCLEOTIDE SEQUENCE [LARGE SCALE GENOMIC DNA]</scope>
    <source>
        <strain evidence="5 6">Vaf10</strain>
        <plasmid evidence="6">Plasmid unnamed1</plasmid>
    </source>
</reference>
<feature type="active site" description="Proton donor/acceptor" evidence="2">
    <location>
        <position position="204"/>
    </location>
</feature>
<feature type="binding site" evidence="3">
    <location>
        <position position="105"/>
    </location>
    <ligand>
        <name>substrate</name>
    </ligand>
</feature>
<evidence type="ECO:0000256" key="2">
    <source>
        <dbReference type="PIRSR" id="PIRSR605511-1"/>
    </source>
</evidence>
<evidence type="ECO:0000259" key="4">
    <source>
        <dbReference type="Pfam" id="PF08450"/>
    </source>
</evidence>
<keyword evidence="5" id="KW-0614">Plasmid</keyword>
<evidence type="ECO:0000313" key="6">
    <source>
        <dbReference type="Proteomes" id="UP000092691"/>
    </source>
</evidence>
<dbReference type="GO" id="GO:0019853">
    <property type="term" value="P:L-ascorbic acid biosynthetic process"/>
    <property type="evidence" value="ECO:0007669"/>
    <property type="project" value="TreeGrafter"/>
</dbReference>
<feature type="binding site" evidence="3">
    <location>
        <position position="107"/>
    </location>
    <ligand>
        <name>substrate</name>
    </ligand>
</feature>
<dbReference type="SUPFAM" id="SSF63829">
    <property type="entry name" value="Calcium-dependent phosphotriesterase"/>
    <property type="match status" value="1"/>
</dbReference>
<dbReference type="RefSeq" id="WP_065283089.1">
    <property type="nucleotide sequence ID" value="NZ_CP016287.1"/>
</dbReference>
<keyword evidence="3" id="KW-0479">Metal-binding</keyword>
<evidence type="ECO:0000256" key="3">
    <source>
        <dbReference type="PIRSR" id="PIRSR605511-2"/>
    </source>
</evidence>
<dbReference type="GO" id="GO:0004341">
    <property type="term" value="F:gluconolactonase activity"/>
    <property type="evidence" value="ECO:0007669"/>
    <property type="project" value="TreeGrafter"/>
</dbReference>
<dbReference type="PRINTS" id="PR01790">
    <property type="entry name" value="SMP30FAMILY"/>
</dbReference>
<organism evidence="5 6">
    <name type="scientific">Rhizobium leguminosarum</name>
    <dbReference type="NCBI Taxonomy" id="384"/>
    <lineage>
        <taxon>Bacteria</taxon>
        <taxon>Pseudomonadati</taxon>
        <taxon>Pseudomonadota</taxon>
        <taxon>Alphaproteobacteria</taxon>
        <taxon>Hyphomicrobiales</taxon>
        <taxon>Rhizobiaceae</taxon>
        <taxon>Rhizobium/Agrobacterium group</taxon>
        <taxon>Rhizobium</taxon>
    </lineage>
</organism>
<geneLocation type="plasmid" evidence="5 6">
    <name>unnamed1</name>
</geneLocation>
<protein>
    <submittedName>
        <fullName evidence="5">Calcium-binding protein</fullName>
    </submittedName>
</protein>
<feature type="binding site" evidence="3">
    <location>
        <position position="23"/>
    </location>
    <ligand>
        <name>a divalent metal cation</name>
        <dbReference type="ChEBI" id="CHEBI:60240"/>
    </ligand>
</feature>
<feature type="domain" description="SMP-30/Gluconolactonase/LRE-like region" evidence="4">
    <location>
        <begin position="21"/>
        <end position="262"/>
    </location>
</feature>
<feature type="binding site" evidence="3">
    <location>
        <position position="154"/>
    </location>
    <ligand>
        <name>a divalent metal cation</name>
        <dbReference type="ChEBI" id="CHEBI:60240"/>
    </ligand>
</feature>
<dbReference type="AlphaFoldDB" id="A0A1B1CI92"/>
<dbReference type="InterPro" id="IPR011042">
    <property type="entry name" value="6-blade_b-propeller_TolB-like"/>
</dbReference>
<comment type="cofactor">
    <cofactor evidence="3">
        <name>Zn(2+)</name>
        <dbReference type="ChEBI" id="CHEBI:29105"/>
    </cofactor>
    <text evidence="3">Binds 1 divalent metal cation per subunit.</text>
</comment>
<dbReference type="Proteomes" id="UP000092691">
    <property type="component" value="Plasmid unnamed1"/>
</dbReference>
<dbReference type="InterPro" id="IPR013658">
    <property type="entry name" value="SGL"/>
</dbReference>
<comment type="similarity">
    <text evidence="1">Belongs to the SMP-30/CGR1 family.</text>
</comment>
<accession>A0A1B1CI92</accession>
<dbReference type="PANTHER" id="PTHR10907:SF47">
    <property type="entry name" value="REGUCALCIN"/>
    <property type="match status" value="1"/>
</dbReference>
<evidence type="ECO:0000313" key="5">
    <source>
        <dbReference type="EMBL" id="ANP89461.1"/>
    </source>
</evidence>
<dbReference type="InterPro" id="IPR005511">
    <property type="entry name" value="SMP-30"/>
</dbReference>
<dbReference type="PANTHER" id="PTHR10907">
    <property type="entry name" value="REGUCALCIN"/>
    <property type="match status" value="1"/>
</dbReference>
<gene>
    <name evidence="5" type="ORF">BA011_27270</name>
</gene>
<dbReference type="Gene3D" id="2.120.10.30">
    <property type="entry name" value="TolB, C-terminal domain"/>
    <property type="match status" value="1"/>
</dbReference>
<dbReference type="OrthoDB" id="2633250at2"/>
<proteinExistence type="inferred from homology"/>
<dbReference type="GO" id="GO:0005509">
    <property type="term" value="F:calcium ion binding"/>
    <property type="evidence" value="ECO:0007669"/>
    <property type="project" value="TreeGrafter"/>
</dbReference>